<dbReference type="PROSITE" id="PS00463">
    <property type="entry name" value="ZN2_CY6_FUNGAL_1"/>
    <property type="match status" value="1"/>
</dbReference>
<dbReference type="CDD" id="cd00067">
    <property type="entry name" value="GAL4"/>
    <property type="match status" value="1"/>
</dbReference>
<dbReference type="PANTHER" id="PTHR46910">
    <property type="entry name" value="TRANSCRIPTION FACTOR PDR1"/>
    <property type="match status" value="1"/>
</dbReference>
<evidence type="ECO:0000256" key="2">
    <source>
        <dbReference type="ARBA" id="ARBA00023015"/>
    </source>
</evidence>
<dbReference type="SMART" id="SM00066">
    <property type="entry name" value="GAL4"/>
    <property type="match status" value="1"/>
</dbReference>
<dbReference type="GO" id="GO:0008270">
    <property type="term" value="F:zinc ion binding"/>
    <property type="evidence" value="ECO:0007669"/>
    <property type="project" value="InterPro"/>
</dbReference>
<dbReference type="EMBL" id="LFMY01000009">
    <property type="protein sequence ID" value="OKL58528.1"/>
    <property type="molecule type" value="Genomic_DNA"/>
</dbReference>
<dbReference type="InterPro" id="IPR001138">
    <property type="entry name" value="Zn2Cys6_DnaBD"/>
</dbReference>
<gene>
    <name evidence="8" type="ORF">UA08_06372</name>
</gene>
<dbReference type="PROSITE" id="PS50048">
    <property type="entry name" value="ZN2_CY6_FUNGAL_2"/>
    <property type="match status" value="1"/>
</dbReference>
<dbReference type="CDD" id="cd12148">
    <property type="entry name" value="fungal_TF_MHR"/>
    <property type="match status" value="1"/>
</dbReference>
<keyword evidence="5" id="KW-0539">Nucleus</keyword>
<dbReference type="Gene3D" id="4.10.240.10">
    <property type="entry name" value="Zn(2)-C6 fungal-type DNA-binding domain"/>
    <property type="match status" value="1"/>
</dbReference>
<keyword evidence="9" id="KW-1185">Reference proteome</keyword>
<dbReference type="SMART" id="SM00906">
    <property type="entry name" value="Fungal_trans"/>
    <property type="match status" value="1"/>
</dbReference>
<keyword evidence="1" id="KW-0479">Metal-binding</keyword>
<dbReference type="InterPro" id="IPR007219">
    <property type="entry name" value="XnlR_reg_dom"/>
</dbReference>
<evidence type="ECO:0000256" key="6">
    <source>
        <dbReference type="SAM" id="MobiDB-lite"/>
    </source>
</evidence>
<keyword evidence="3" id="KW-0238">DNA-binding</keyword>
<dbReference type="RefSeq" id="XP_020118649.1">
    <property type="nucleotide sequence ID" value="XM_020268687.1"/>
</dbReference>
<dbReference type="InterPro" id="IPR036864">
    <property type="entry name" value="Zn2-C6_fun-type_DNA-bd_sf"/>
</dbReference>
<evidence type="ECO:0000259" key="7">
    <source>
        <dbReference type="PROSITE" id="PS50048"/>
    </source>
</evidence>
<dbReference type="GO" id="GO:0003677">
    <property type="term" value="F:DNA binding"/>
    <property type="evidence" value="ECO:0007669"/>
    <property type="project" value="UniProtKB-KW"/>
</dbReference>
<dbReference type="SUPFAM" id="SSF57701">
    <property type="entry name" value="Zn2/Cys6 DNA-binding domain"/>
    <property type="match status" value="1"/>
</dbReference>
<keyword evidence="4" id="KW-0804">Transcription</keyword>
<dbReference type="Proteomes" id="UP000214365">
    <property type="component" value="Unassembled WGS sequence"/>
</dbReference>
<reference evidence="8 9" key="1">
    <citation type="submission" date="2015-06" db="EMBL/GenBank/DDBJ databases">
        <title>Talaromyces atroroseus IBT 11181 draft genome.</title>
        <authorList>
            <person name="Rasmussen K.B."/>
            <person name="Rasmussen S."/>
            <person name="Petersen B."/>
            <person name="Sicheritz-Ponten T."/>
            <person name="Mortensen U.H."/>
            <person name="Thrane U."/>
        </authorList>
    </citation>
    <scope>NUCLEOTIDE SEQUENCE [LARGE SCALE GENOMIC DNA]</scope>
    <source>
        <strain evidence="8 9">IBT 11181</strain>
    </source>
</reference>
<comment type="caution">
    <text evidence="8">The sequence shown here is derived from an EMBL/GenBank/DDBJ whole genome shotgun (WGS) entry which is preliminary data.</text>
</comment>
<evidence type="ECO:0000313" key="8">
    <source>
        <dbReference type="EMBL" id="OKL58528.1"/>
    </source>
</evidence>
<evidence type="ECO:0000256" key="3">
    <source>
        <dbReference type="ARBA" id="ARBA00023125"/>
    </source>
</evidence>
<organism evidence="8 9">
    <name type="scientific">Talaromyces atroroseus</name>
    <dbReference type="NCBI Taxonomy" id="1441469"/>
    <lineage>
        <taxon>Eukaryota</taxon>
        <taxon>Fungi</taxon>
        <taxon>Dikarya</taxon>
        <taxon>Ascomycota</taxon>
        <taxon>Pezizomycotina</taxon>
        <taxon>Eurotiomycetes</taxon>
        <taxon>Eurotiomycetidae</taxon>
        <taxon>Eurotiales</taxon>
        <taxon>Trichocomaceae</taxon>
        <taxon>Talaromyces</taxon>
        <taxon>Talaromyces sect. Trachyspermi</taxon>
    </lineage>
</organism>
<feature type="compositionally biased region" description="Polar residues" evidence="6">
    <location>
        <begin position="101"/>
        <end position="111"/>
    </location>
</feature>
<dbReference type="GO" id="GO:0000981">
    <property type="term" value="F:DNA-binding transcription factor activity, RNA polymerase II-specific"/>
    <property type="evidence" value="ECO:0007669"/>
    <property type="project" value="InterPro"/>
</dbReference>
<dbReference type="Pfam" id="PF00172">
    <property type="entry name" value="Zn_clus"/>
    <property type="match status" value="1"/>
</dbReference>
<name>A0A225AMN7_TALAT</name>
<dbReference type="AlphaFoldDB" id="A0A225AMN7"/>
<dbReference type="GO" id="GO:0006351">
    <property type="term" value="P:DNA-templated transcription"/>
    <property type="evidence" value="ECO:0007669"/>
    <property type="project" value="InterPro"/>
</dbReference>
<keyword evidence="2" id="KW-0805">Transcription regulation</keyword>
<feature type="region of interest" description="Disordered" evidence="6">
    <location>
        <begin position="87"/>
        <end position="111"/>
    </location>
</feature>
<evidence type="ECO:0000256" key="4">
    <source>
        <dbReference type="ARBA" id="ARBA00023163"/>
    </source>
</evidence>
<dbReference type="Pfam" id="PF04082">
    <property type="entry name" value="Fungal_trans"/>
    <property type="match status" value="1"/>
</dbReference>
<evidence type="ECO:0000313" key="9">
    <source>
        <dbReference type="Proteomes" id="UP000214365"/>
    </source>
</evidence>
<dbReference type="PANTHER" id="PTHR46910:SF17">
    <property type="entry name" value="SCFA-RELATED"/>
    <property type="match status" value="1"/>
</dbReference>
<sequence length="690" mass="78233">MPETTHSPFRRTELAARRRKVTKACDFCREHRVRCETATPCPQCVSNNVVCNRSRPSIIPRERKMVRIDGGRNRSSIEQPSAHEPLVNATPACESGPVEVSSRTPSPEENLAWTSHRTDSMLGFIARINAFCSGVSQLSLDPTLSGRDPSIEQISPFPPKILQETHIDNFDLSSAQIKHLVRIFWARFRPQMPIVEWKDLEYNGQTHGSPSPLLDAVTAYSLHRVYHSGIHTRLVGLDWPQLQQGSSEIGMPYFQRCLSAVTQLGTFAGPSISVLQCYCYLISYLLDFGQHQAAYNMVGLALQFSQSMNYMDARTGGYPGTCQLFRRIWWTLIHLDFRCSRHVGKPVTIHVEDVMCLRPTREPQDIHISNGLLYHTKSIHLTSAALLVNEAMDRFSIPGWQASRPTDIEARAQILSDNIFHLQEWREEIRKEQAFAHLQFDISNLPLDHQESASHTDQIGQLSIATLLSTLLTLQYHNVIISLHRVFIQFPSHPLTPKFNPKADTHATVALSHAQMMIQIAHQQMAIHEFFYGVSEIYEYLWNAVITIIGFMLAYPYCHRCSRARKPLSLALEIFDSVNRADATARRAATLTRHLRSKFDVLVRNLNIRQPTPDVSLPSGSAIRYQDSQNQSCDSVVPTVQSQDGIIHDMCQESLCSWTDLIDLDAWPAYCDEVSEAFTDPIYFSISHSL</sequence>
<evidence type="ECO:0000256" key="1">
    <source>
        <dbReference type="ARBA" id="ARBA00022723"/>
    </source>
</evidence>
<dbReference type="OrthoDB" id="2283488at2759"/>
<evidence type="ECO:0000256" key="5">
    <source>
        <dbReference type="ARBA" id="ARBA00023242"/>
    </source>
</evidence>
<accession>A0A225AMN7</accession>
<protein>
    <recommendedName>
        <fullName evidence="7">Zn(2)-C6 fungal-type domain-containing protein</fullName>
    </recommendedName>
</protein>
<feature type="domain" description="Zn(2)-C6 fungal-type" evidence="7">
    <location>
        <begin position="24"/>
        <end position="53"/>
    </location>
</feature>
<dbReference type="InterPro" id="IPR050987">
    <property type="entry name" value="AtrR-like"/>
</dbReference>
<dbReference type="GeneID" id="31006128"/>
<proteinExistence type="predicted"/>